<dbReference type="Pfam" id="PF02082">
    <property type="entry name" value="Rrf2"/>
    <property type="match status" value="1"/>
</dbReference>
<dbReference type="STRING" id="360411.AC812_07150"/>
<protein>
    <recommendedName>
        <fullName evidence="4">Rrf2 family transcriptional regulator</fullName>
    </recommendedName>
</protein>
<dbReference type="PROSITE" id="PS51197">
    <property type="entry name" value="HTH_RRF2_2"/>
    <property type="match status" value="1"/>
</dbReference>
<dbReference type="GO" id="GO:0003700">
    <property type="term" value="F:DNA-binding transcription factor activity"/>
    <property type="evidence" value="ECO:0007669"/>
    <property type="project" value="TreeGrafter"/>
</dbReference>
<dbReference type="AlphaFoldDB" id="A0A0P6XTD5"/>
<dbReference type="Gene3D" id="1.10.10.10">
    <property type="entry name" value="Winged helix-like DNA-binding domain superfamily/Winged helix DNA-binding domain"/>
    <property type="match status" value="1"/>
</dbReference>
<dbReference type="EMBL" id="LGHJ01000012">
    <property type="protein sequence ID" value="KPL76417.1"/>
    <property type="molecule type" value="Genomic_DNA"/>
</dbReference>
<dbReference type="NCBIfam" id="TIGR00738">
    <property type="entry name" value="rrf2_super"/>
    <property type="match status" value="1"/>
</dbReference>
<dbReference type="PANTHER" id="PTHR33221:SF5">
    <property type="entry name" value="HTH-TYPE TRANSCRIPTIONAL REGULATOR ISCR"/>
    <property type="match status" value="1"/>
</dbReference>
<dbReference type="RefSeq" id="WP_061919542.1">
    <property type="nucleotide sequence ID" value="NZ_DF967971.1"/>
</dbReference>
<evidence type="ECO:0000313" key="2">
    <source>
        <dbReference type="EMBL" id="KPL76417.1"/>
    </source>
</evidence>
<dbReference type="InterPro" id="IPR000944">
    <property type="entry name" value="Tscrpt_reg_Rrf2"/>
</dbReference>
<sequence length="153" mass="16643">MRLSKRGEYGIRALLHLAERAKEPQPLISLQALAEKENIPVKFLEQIMIPLRNAGLVHTQKGPGGGYKLAKPAEQIFIGSIIRILDGMLAPVTCVSKTAYAPCDCPDEKSCGLCMVMADVRDAITAILDNTTLASIVQRRSLLLSSQEDSNDP</sequence>
<dbReference type="GO" id="GO:0005829">
    <property type="term" value="C:cytosol"/>
    <property type="evidence" value="ECO:0007669"/>
    <property type="project" value="TreeGrafter"/>
</dbReference>
<dbReference type="SUPFAM" id="SSF46785">
    <property type="entry name" value="Winged helix' DNA-binding domain"/>
    <property type="match status" value="1"/>
</dbReference>
<accession>A0A0P6XTD5</accession>
<keyword evidence="3" id="KW-1185">Reference proteome</keyword>
<reference evidence="2 3" key="1">
    <citation type="submission" date="2015-07" db="EMBL/GenBank/DDBJ databases">
        <title>Draft genome of Bellilinea caldifistulae DSM 17877.</title>
        <authorList>
            <person name="Hemp J."/>
            <person name="Ward L.M."/>
            <person name="Pace L.A."/>
            <person name="Fischer W.W."/>
        </authorList>
    </citation>
    <scope>NUCLEOTIDE SEQUENCE [LARGE SCALE GENOMIC DNA]</scope>
    <source>
        <strain evidence="2 3">GOMI-1</strain>
    </source>
</reference>
<dbReference type="GO" id="GO:0003677">
    <property type="term" value="F:DNA binding"/>
    <property type="evidence" value="ECO:0007669"/>
    <property type="project" value="UniProtKB-KW"/>
</dbReference>
<dbReference type="OrthoDB" id="9808360at2"/>
<dbReference type="InterPro" id="IPR036390">
    <property type="entry name" value="WH_DNA-bd_sf"/>
</dbReference>
<dbReference type="InterPro" id="IPR036388">
    <property type="entry name" value="WH-like_DNA-bd_sf"/>
</dbReference>
<dbReference type="PROSITE" id="PS01332">
    <property type="entry name" value="HTH_RRF2_1"/>
    <property type="match status" value="1"/>
</dbReference>
<dbReference type="InterPro" id="IPR030489">
    <property type="entry name" value="TR_Rrf2-type_CS"/>
</dbReference>
<organism evidence="2 3">
    <name type="scientific">Bellilinea caldifistulae</name>
    <dbReference type="NCBI Taxonomy" id="360411"/>
    <lineage>
        <taxon>Bacteria</taxon>
        <taxon>Bacillati</taxon>
        <taxon>Chloroflexota</taxon>
        <taxon>Anaerolineae</taxon>
        <taxon>Anaerolineales</taxon>
        <taxon>Anaerolineaceae</taxon>
        <taxon>Bellilinea</taxon>
    </lineage>
</organism>
<gene>
    <name evidence="2" type="ORF">AC812_07150</name>
</gene>
<dbReference type="Proteomes" id="UP000050514">
    <property type="component" value="Unassembled WGS sequence"/>
</dbReference>
<evidence type="ECO:0000256" key="1">
    <source>
        <dbReference type="ARBA" id="ARBA00023125"/>
    </source>
</evidence>
<evidence type="ECO:0008006" key="4">
    <source>
        <dbReference type="Google" id="ProtNLM"/>
    </source>
</evidence>
<evidence type="ECO:0000313" key="3">
    <source>
        <dbReference type="Proteomes" id="UP000050514"/>
    </source>
</evidence>
<proteinExistence type="predicted"/>
<name>A0A0P6XTD5_9CHLR</name>
<comment type="caution">
    <text evidence="2">The sequence shown here is derived from an EMBL/GenBank/DDBJ whole genome shotgun (WGS) entry which is preliminary data.</text>
</comment>
<keyword evidence="1" id="KW-0238">DNA-binding</keyword>
<dbReference type="PANTHER" id="PTHR33221">
    <property type="entry name" value="WINGED HELIX-TURN-HELIX TRANSCRIPTIONAL REGULATOR, RRF2 FAMILY"/>
    <property type="match status" value="1"/>
</dbReference>